<name>A0AAU2GU19_9ACTN</name>
<gene>
    <name evidence="1" type="ORF">OHV25_01810</name>
</gene>
<evidence type="ECO:0008006" key="2">
    <source>
        <dbReference type="Google" id="ProtNLM"/>
    </source>
</evidence>
<protein>
    <recommendedName>
        <fullName evidence="2">Lipoprotein</fullName>
    </recommendedName>
</protein>
<dbReference type="AlphaFoldDB" id="A0AAU2GU19"/>
<evidence type="ECO:0000313" key="1">
    <source>
        <dbReference type="EMBL" id="WTU38380.1"/>
    </source>
</evidence>
<sequence>MKKPGLCTAVAVGAVLCAAGCGTGEGPGPGAGPARADIAAAASAIGCAPHTTLDADELREATCTKSGTRYRVTAFATSAGREAWLEESRAYGGSYLVGARWVVVARPESALSTLREKLGGELEAAAQHAHMG</sequence>
<organism evidence="1">
    <name type="scientific">Streptomyces sp. NBC_00060</name>
    <dbReference type="NCBI Taxonomy" id="2975636"/>
    <lineage>
        <taxon>Bacteria</taxon>
        <taxon>Bacillati</taxon>
        <taxon>Actinomycetota</taxon>
        <taxon>Actinomycetes</taxon>
        <taxon>Kitasatosporales</taxon>
        <taxon>Streptomycetaceae</taxon>
        <taxon>Streptomyces</taxon>
    </lineage>
</organism>
<proteinExistence type="predicted"/>
<dbReference type="EMBL" id="CP108253">
    <property type="protein sequence ID" value="WTU38380.1"/>
    <property type="molecule type" value="Genomic_DNA"/>
</dbReference>
<reference evidence="1" key="1">
    <citation type="submission" date="2022-10" db="EMBL/GenBank/DDBJ databases">
        <title>The complete genomes of actinobacterial strains from the NBC collection.</title>
        <authorList>
            <person name="Joergensen T.S."/>
            <person name="Alvarez Arevalo M."/>
            <person name="Sterndorff E.B."/>
            <person name="Faurdal D."/>
            <person name="Vuksanovic O."/>
            <person name="Mourched A.-S."/>
            <person name="Charusanti P."/>
            <person name="Shaw S."/>
            <person name="Blin K."/>
            <person name="Weber T."/>
        </authorList>
    </citation>
    <scope>NUCLEOTIDE SEQUENCE</scope>
    <source>
        <strain evidence="1">NBC_00060</strain>
    </source>
</reference>
<accession>A0AAU2GU19</accession>